<proteinExistence type="predicted"/>
<sequence>MSKVKTWIWRLLPSICFEFVGIMEIIGANYLIGIPFIILGLTYAYIGVNNYKKQKRIWEEIE</sequence>
<dbReference type="Proteomes" id="UP001058074">
    <property type="component" value="Unassembled WGS sequence"/>
</dbReference>
<name>A0ACB5RA92_9CLOT</name>
<keyword evidence="2" id="KW-1185">Reference proteome</keyword>
<comment type="caution">
    <text evidence="1">The sequence shown here is derived from an EMBL/GenBank/DDBJ whole genome shotgun (WGS) entry which is preliminary data.</text>
</comment>
<protein>
    <submittedName>
        <fullName evidence="1">Uncharacterized protein</fullName>
    </submittedName>
</protein>
<evidence type="ECO:0000313" key="2">
    <source>
        <dbReference type="Proteomes" id="UP001058074"/>
    </source>
</evidence>
<gene>
    <name evidence="1" type="ORF">rsdtw13_12020</name>
</gene>
<dbReference type="EMBL" id="BROD01000001">
    <property type="protein sequence ID" value="GKX65944.1"/>
    <property type="molecule type" value="Genomic_DNA"/>
</dbReference>
<organism evidence="1 2">
    <name type="scientific">Inconstantimicrobium mannanitabidum</name>
    <dbReference type="NCBI Taxonomy" id="1604901"/>
    <lineage>
        <taxon>Bacteria</taxon>
        <taxon>Bacillati</taxon>
        <taxon>Bacillota</taxon>
        <taxon>Clostridia</taxon>
        <taxon>Eubacteriales</taxon>
        <taxon>Clostridiaceae</taxon>
        <taxon>Inconstantimicrobium</taxon>
    </lineage>
</organism>
<accession>A0ACB5RA92</accession>
<evidence type="ECO:0000313" key="1">
    <source>
        <dbReference type="EMBL" id="GKX65944.1"/>
    </source>
</evidence>
<reference evidence="1" key="1">
    <citation type="journal article" date="2025" name="Int. J. Syst. Evol. Microbiol.">
        <title>Inconstantimicrobium mannanitabidum sp. nov., a novel member of the family Clostridiaceae isolated from anoxic soil under the treatment of reductive soil disinfestation.</title>
        <authorList>
            <person name="Ueki A."/>
            <person name="Tonouchi A."/>
            <person name="Honma S."/>
            <person name="Kaku N."/>
            <person name="Ueki K."/>
        </authorList>
    </citation>
    <scope>NUCLEOTIDE SEQUENCE</scope>
    <source>
        <strain evidence="1">TW13</strain>
    </source>
</reference>